<dbReference type="InterPro" id="IPR044051">
    <property type="entry name" value="Prophage_tail_N"/>
</dbReference>
<evidence type="ECO:0000313" key="4">
    <source>
        <dbReference type="EMBL" id="KRM92866.1"/>
    </source>
</evidence>
<dbReference type="Pfam" id="PF18994">
    <property type="entry name" value="Prophage_tailD1"/>
    <property type="match status" value="1"/>
</dbReference>
<reference evidence="4 5" key="1">
    <citation type="journal article" date="2015" name="Genome Announc.">
        <title>Expanding the biotechnology potential of lactobacilli through comparative genomics of 213 strains and associated genera.</title>
        <authorList>
            <person name="Sun Z."/>
            <person name="Harris H.M."/>
            <person name="McCann A."/>
            <person name="Guo C."/>
            <person name="Argimon S."/>
            <person name="Zhang W."/>
            <person name="Yang X."/>
            <person name="Jeffery I.B."/>
            <person name="Cooney J.C."/>
            <person name="Kagawa T.F."/>
            <person name="Liu W."/>
            <person name="Song Y."/>
            <person name="Salvetti E."/>
            <person name="Wrobel A."/>
            <person name="Rasinkangas P."/>
            <person name="Parkhill J."/>
            <person name="Rea M.C."/>
            <person name="O'Sullivan O."/>
            <person name="Ritari J."/>
            <person name="Douillard F.P."/>
            <person name="Paul Ross R."/>
            <person name="Yang R."/>
            <person name="Briner A.E."/>
            <person name="Felis G.E."/>
            <person name="de Vos W.M."/>
            <person name="Barrangou R."/>
            <person name="Klaenhammer T.R."/>
            <person name="Caufield P.W."/>
            <person name="Cui Y."/>
            <person name="Zhang H."/>
            <person name="O'Toole P.W."/>
        </authorList>
    </citation>
    <scope>NUCLEOTIDE SEQUENCE [LARGE SCALE GENOMIC DNA]</scope>
    <source>
        <strain evidence="4 5">DSM 20253</strain>
    </source>
</reference>
<feature type="region of interest" description="Disordered" evidence="1">
    <location>
        <begin position="429"/>
        <end position="448"/>
    </location>
</feature>
<evidence type="ECO:0000256" key="1">
    <source>
        <dbReference type="SAM" id="MobiDB-lite"/>
    </source>
</evidence>
<feature type="domain" description="Tail spike" evidence="2">
    <location>
        <begin position="62"/>
        <end position="307"/>
    </location>
</feature>
<accession>A0A0R2CPM3</accession>
<protein>
    <submittedName>
        <fullName evidence="4">Minor structural protein</fullName>
    </submittedName>
</protein>
<feature type="domain" description="Prophage endopeptidase tail N-terminal" evidence="3">
    <location>
        <begin position="2"/>
        <end position="59"/>
    </location>
</feature>
<name>A0A0R2CPM3_9LACO</name>
<dbReference type="Gene3D" id="3.55.50.40">
    <property type="match status" value="1"/>
</dbReference>
<keyword evidence="5" id="KW-1185">Reference proteome</keyword>
<evidence type="ECO:0000259" key="3">
    <source>
        <dbReference type="Pfam" id="PF18994"/>
    </source>
</evidence>
<dbReference type="STRING" id="1423796.FC24_GL000882"/>
<comment type="caution">
    <text evidence="4">The sequence shown here is derived from an EMBL/GenBank/DDBJ whole genome shotgun (WGS) entry which is preliminary data.</text>
</comment>
<proteinExistence type="predicted"/>
<gene>
    <name evidence="4" type="ORF">FC24_GL000882</name>
</gene>
<organism evidence="4 5">
    <name type="scientific">Loigolactobacillus rennini DSM 20253</name>
    <dbReference type="NCBI Taxonomy" id="1423796"/>
    <lineage>
        <taxon>Bacteria</taxon>
        <taxon>Bacillati</taxon>
        <taxon>Bacillota</taxon>
        <taxon>Bacilli</taxon>
        <taxon>Lactobacillales</taxon>
        <taxon>Lactobacillaceae</taxon>
        <taxon>Loigolactobacillus</taxon>
    </lineage>
</organism>
<dbReference type="PATRIC" id="fig|1423796.3.peg.903"/>
<evidence type="ECO:0000313" key="5">
    <source>
        <dbReference type="Proteomes" id="UP000051638"/>
    </source>
</evidence>
<dbReference type="Pfam" id="PF06605">
    <property type="entry name" value="Prophage_tail"/>
    <property type="match status" value="1"/>
</dbReference>
<feature type="compositionally biased region" description="Basic and acidic residues" evidence="1">
    <location>
        <begin position="431"/>
        <end position="447"/>
    </location>
</feature>
<sequence length="523" mass="57146">MELNSQYQLEFTAYDDQSVAYNSLSVEASVYWQDQEYIVKQVASAHSSGVNTIQVTAVHVAYEVSRVRQRQVKTGTLTYSVNDVLAFYLSGNKLGFTWQVIGNFDKQQITDLGNSSGKDMLSKIASTWSDAVFWPDNKNIRIYQHDAIAKNLGNRIDYLHNTSEVKLTYDSTGLVNQVKVYGKQKENTGTDSDKTEYYFTPFLVTDEQSVKQWELHPGDDLSDERFTDPNAMRASALAKMTSDPPLTIETSEQRAGEPALMEIRRLEIRPSGFATQVEIVAYKYYPLDKAKSTEVTLNNRAKTILNYKKAGSDALDKALAALKAQRKAILQAAENSQRSYDSRLAGTPVPANKKPQMAVRAAVSRDDLPLYTLKVAGDNPDFGLPKGSQFAVLTKAEGVLGLAGYISNWLTNNNQFVFNQIKNLIGTIKGDPGEPGRPGKDGNDGHDGQSAYDIAVAAGFEGTKEQWLASLKGDTGASLSAIALTVDGAGTIVGGEVTLDNGDTLPVKINQKGDKADDTTDGD</sequence>
<dbReference type="InterPro" id="IPR010572">
    <property type="entry name" value="Tail_dom"/>
</dbReference>
<dbReference type="Gene3D" id="6.20.110.10">
    <property type="match status" value="1"/>
</dbReference>
<dbReference type="Proteomes" id="UP000051638">
    <property type="component" value="Unassembled WGS sequence"/>
</dbReference>
<dbReference type="AlphaFoldDB" id="A0A0R2CPM3"/>
<evidence type="ECO:0000259" key="2">
    <source>
        <dbReference type="Pfam" id="PF06605"/>
    </source>
</evidence>
<dbReference type="EMBL" id="AYYI01000105">
    <property type="protein sequence ID" value="KRM92866.1"/>
    <property type="molecule type" value="Genomic_DNA"/>
</dbReference>